<dbReference type="PANTHER" id="PTHR32108">
    <property type="entry name" value="DNA-DIRECTED RNA POLYMERASE SUBUNIT ALPHA"/>
    <property type="match status" value="1"/>
</dbReference>
<keyword evidence="2" id="KW-1185">Reference proteome</keyword>
<reference evidence="2" key="1">
    <citation type="journal article" date="2020" name="Nat. Genet.">
        <title>Genomic diversifications of five Gossypium allopolyploid species and their impact on cotton improvement.</title>
        <authorList>
            <person name="Chen Z.J."/>
            <person name="Sreedasyam A."/>
            <person name="Ando A."/>
            <person name="Song Q."/>
            <person name="De Santiago L.M."/>
            <person name="Hulse-Kemp A.M."/>
            <person name="Ding M."/>
            <person name="Ye W."/>
            <person name="Kirkbride R.C."/>
            <person name="Jenkins J."/>
            <person name="Plott C."/>
            <person name="Lovell J."/>
            <person name="Lin Y.M."/>
            <person name="Vaughn R."/>
            <person name="Liu B."/>
            <person name="Simpson S."/>
            <person name="Scheffler B.E."/>
            <person name="Wen L."/>
            <person name="Saski C.A."/>
            <person name="Grover C.E."/>
            <person name="Hu G."/>
            <person name="Conover J.L."/>
            <person name="Carlson J.W."/>
            <person name="Shu S."/>
            <person name="Boston L.B."/>
            <person name="Williams M."/>
            <person name="Peterson D.G."/>
            <person name="McGee K."/>
            <person name="Jones D.C."/>
            <person name="Wendel J.F."/>
            <person name="Stelly D.M."/>
            <person name="Grimwood J."/>
            <person name="Schmutz J."/>
        </authorList>
    </citation>
    <scope>NUCLEOTIDE SEQUENCE [LARGE SCALE GENOMIC DNA]</scope>
    <source>
        <strain evidence="2">cv. TM-1</strain>
    </source>
</reference>
<dbReference type="AlphaFoldDB" id="A0A1U8HN23"/>
<dbReference type="RefSeq" id="XP_016667431.1">
    <property type="nucleotide sequence ID" value="XM_016811942.1"/>
</dbReference>
<dbReference type="PaxDb" id="3635-A0A1U8HN23"/>
<dbReference type="CDD" id="cd00303">
    <property type="entry name" value="retropepsin_like"/>
    <property type="match status" value="1"/>
</dbReference>
<evidence type="ECO:0008006" key="4">
    <source>
        <dbReference type="Google" id="ProtNLM"/>
    </source>
</evidence>
<organism evidence="2 3">
    <name type="scientific">Gossypium hirsutum</name>
    <name type="common">Upland cotton</name>
    <name type="synonym">Gossypium mexicanum</name>
    <dbReference type="NCBI Taxonomy" id="3635"/>
    <lineage>
        <taxon>Eukaryota</taxon>
        <taxon>Viridiplantae</taxon>
        <taxon>Streptophyta</taxon>
        <taxon>Embryophyta</taxon>
        <taxon>Tracheophyta</taxon>
        <taxon>Spermatophyta</taxon>
        <taxon>Magnoliopsida</taxon>
        <taxon>eudicotyledons</taxon>
        <taxon>Gunneridae</taxon>
        <taxon>Pentapetalae</taxon>
        <taxon>rosids</taxon>
        <taxon>malvids</taxon>
        <taxon>Malvales</taxon>
        <taxon>Malvaceae</taxon>
        <taxon>Malvoideae</taxon>
        <taxon>Gossypium</taxon>
    </lineage>
</organism>
<dbReference type="PANTHER" id="PTHR32108:SF5">
    <property type="entry name" value="DYNACTIN SUBUNIT 1-LIKE"/>
    <property type="match status" value="1"/>
</dbReference>
<evidence type="ECO:0000256" key="1">
    <source>
        <dbReference type="SAM" id="MobiDB-lite"/>
    </source>
</evidence>
<protein>
    <recommendedName>
        <fullName evidence="4">Gag-pro-like protein</fullName>
    </recommendedName>
</protein>
<reference evidence="3" key="2">
    <citation type="submission" date="2025-08" db="UniProtKB">
        <authorList>
            <consortium name="RefSeq"/>
        </authorList>
    </citation>
    <scope>IDENTIFICATION</scope>
</reference>
<sequence length="560" mass="63584">MGYTKPITVNQPKATATGQQVSSRQESNTKQNAEKPQFTPILITYRELYKSLFDAHVVSPFYLRPLQPSYPKWYDASAQCEYHAGITGHLIENCTSFKKVVERLIKMGVVNFDDAHSVENSLPNHTNNGANAIVENMGRKVKLDVTEVESLLREVWKKIMERELIMQDLRRKSREGRNYCKFHNNEDHEIETCDEFIALVQGLMGNKELELFEFTEEEDVCTSKERFMEKVSEKPTAFPYKDSKRVPWNYNCNVALSGEGSPVSMSDTKAELVKGKSLMIEQGEERSISLVNKPITEKEAKKFLMFLKHSEYSVVEQLHKQLVRISVLALLLNSEVHHNALMNVLKETYVADDISVNKLDRLVSNISADNFISFSDDEIPPAGMGSTKALHITTYCKGYTLPGVLIDNRLALNVLPLSTLNRLLIDSSHMKTCQNIVRAFDGTKRKVMRRIEVPLLIGSNTYEVDFLVMDIKPSYNCLLGRPWIHSAGVVPSSLYQKLKLMTKGRLVMINTEKDIIASVTSDALYIENDNEAIDCSFRSLEFVNATFIAEGDRVPMPKIF</sequence>
<feature type="compositionally biased region" description="Polar residues" evidence="1">
    <location>
        <begin position="7"/>
        <end position="31"/>
    </location>
</feature>
<proteinExistence type="predicted"/>
<accession>A0A1U8HN23</accession>
<dbReference type="Gene3D" id="2.40.70.10">
    <property type="entry name" value="Acid Proteases"/>
    <property type="match status" value="1"/>
</dbReference>
<gene>
    <name evidence="3" type="primary">LOC107887705</name>
</gene>
<dbReference type="Proteomes" id="UP000818029">
    <property type="component" value="Chromosome A03"/>
</dbReference>
<dbReference type="InterPro" id="IPR021109">
    <property type="entry name" value="Peptidase_aspartic_dom_sf"/>
</dbReference>
<feature type="region of interest" description="Disordered" evidence="1">
    <location>
        <begin position="1"/>
        <end position="33"/>
    </location>
</feature>
<dbReference type="KEGG" id="ghi:107887705"/>
<evidence type="ECO:0000313" key="3">
    <source>
        <dbReference type="RefSeq" id="XP_016667431.1"/>
    </source>
</evidence>
<evidence type="ECO:0000313" key="2">
    <source>
        <dbReference type="Proteomes" id="UP000818029"/>
    </source>
</evidence>
<dbReference type="GeneID" id="107887705"/>
<name>A0A1U8HN23_GOSHI</name>